<feature type="compositionally biased region" description="Acidic residues" evidence="7">
    <location>
        <begin position="808"/>
        <end position="823"/>
    </location>
</feature>
<keyword evidence="3 6" id="KW-0539">Nucleus</keyword>
<dbReference type="Gene3D" id="3.40.50.10190">
    <property type="entry name" value="BRCT domain"/>
    <property type="match status" value="1"/>
</dbReference>
<feature type="compositionally biased region" description="Basic and acidic residues" evidence="7">
    <location>
        <begin position="783"/>
        <end position="797"/>
    </location>
</feature>
<dbReference type="GO" id="GO:0008420">
    <property type="term" value="F:RNA polymerase II CTD heptapeptide repeat phosphatase activity"/>
    <property type="evidence" value="ECO:0007669"/>
    <property type="project" value="UniProtKB-UniRule"/>
</dbReference>
<dbReference type="FunFam" id="3.40.50.1000:FF:000142">
    <property type="entry name" value="Similar to FCP1-like phosphatase"/>
    <property type="match status" value="1"/>
</dbReference>
<dbReference type="InterPro" id="IPR039189">
    <property type="entry name" value="Fcp1"/>
</dbReference>
<evidence type="ECO:0000256" key="2">
    <source>
        <dbReference type="ARBA" id="ARBA00022801"/>
    </source>
</evidence>
<feature type="compositionally biased region" description="Acidic residues" evidence="7">
    <location>
        <begin position="679"/>
        <end position="688"/>
    </location>
</feature>
<accession>A0A2T3A3Z6</accession>
<sequence>MSEPISLGAHLRYPITISRLVAKPGDQVKKGSTVMEYAFKWVKEVGDSITGDTWEEEQTTISSWVSPVEGKLKEWKIRVGDVIHRDQACVLVEEACQHPIQISGLCAICGKDMTEIDWSTERAETERAPINMTHDQTGLTVSRQQALKTELELQRRLLEQRKLSLVVDLDQTIIHACIDPTVGEWQKDPTNPNYESVKDVQSFQLVDDGPRGVASGCSYYIKMRPGLRQFLEHISQIYELHVYTMGTRAYAMNIAKIVDPDQKLFGNRVISRDENGNMTAKSLQRLFPVSTNMVVIIDDRADVWPRNRPNLIKVVPYDFFKGVGDINSSFLPKREDQLGSDRPATNGAAPPVVAAAAAPAAIAAAATPNGMSDESSKTSALEALAGMSSGDDAALLQLQREEQERALEKQLQDRPLLHMQEQLDREDEDAEKEGQENQPPTGHEPSPPHHRHHVLLDNDAELQHLEDHLTTLHTRYYEEVDAGASEEGIPDVGQVLDELKSEVLRGTNIVLSGLVPLGVDVYRSEIGMQVMSFGADLRTRIDPDITHLVISSSRPRTQKVRQAAKIPTIRIVNQDWLQDSISQWEELDEEPYLVNVHPADRNTPAHVAGPGRMIAPDAPESGEEIKSAAVEEEEEEDDEEDLDDSADEMEHIERSPIDDLKGFDFEEVDQELAEFLADGTDDDTDADGDSNIADNESTKSDLVSEQEDDGASTTSSKDKNGLSPTSKRRRDDDGEGSDAQTPAAGTSALSKRLKISKSRGSSGLRAEYAGDGDDEEPTSSPPRKLDADEKDATKAETAETTETGNDSFDMDGDDLEADLMAEL</sequence>
<evidence type="ECO:0000256" key="6">
    <source>
        <dbReference type="RuleBase" id="RU366066"/>
    </source>
</evidence>
<dbReference type="FunCoup" id="A0A2T3A3Z6">
    <property type="interactions" value="790"/>
</dbReference>
<keyword evidence="2 6" id="KW-0378">Hydrolase</keyword>
<dbReference type="OrthoDB" id="10249888at2759"/>
<dbReference type="NCBIfam" id="TIGR02250">
    <property type="entry name" value="FCP1_euk"/>
    <property type="match status" value="1"/>
</dbReference>
<evidence type="ECO:0000256" key="3">
    <source>
        <dbReference type="ARBA" id="ARBA00023242"/>
    </source>
</evidence>
<dbReference type="Pfam" id="PF00533">
    <property type="entry name" value="BRCT"/>
    <property type="match status" value="1"/>
</dbReference>
<dbReference type="EC" id="3.1.3.16" evidence="6"/>
<keyword evidence="11" id="KW-1185">Reference proteome</keyword>
<dbReference type="PROSITE" id="PS50172">
    <property type="entry name" value="BRCT"/>
    <property type="match status" value="1"/>
</dbReference>
<feature type="compositionally biased region" description="Basic and acidic residues" evidence="7">
    <location>
        <begin position="648"/>
        <end position="664"/>
    </location>
</feature>
<evidence type="ECO:0000256" key="7">
    <source>
        <dbReference type="SAM" id="MobiDB-lite"/>
    </source>
</evidence>
<feature type="domain" description="FCP1 homology" evidence="9">
    <location>
        <begin position="158"/>
        <end position="338"/>
    </location>
</feature>
<dbReference type="Proteomes" id="UP000241462">
    <property type="component" value="Unassembled WGS sequence"/>
</dbReference>
<dbReference type="InterPro" id="IPR001357">
    <property type="entry name" value="BRCT_dom"/>
</dbReference>
<dbReference type="CDD" id="cd17729">
    <property type="entry name" value="BRCT_CTDP1"/>
    <property type="match status" value="1"/>
</dbReference>
<dbReference type="InterPro" id="IPR036412">
    <property type="entry name" value="HAD-like_sf"/>
</dbReference>
<proteinExistence type="predicted"/>
<feature type="domain" description="BRCT" evidence="8">
    <location>
        <begin position="499"/>
        <end position="594"/>
    </location>
</feature>
<organism evidence="10 11">
    <name type="scientific">Coniella lustricola</name>
    <dbReference type="NCBI Taxonomy" id="2025994"/>
    <lineage>
        <taxon>Eukaryota</taxon>
        <taxon>Fungi</taxon>
        <taxon>Dikarya</taxon>
        <taxon>Ascomycota</taxon>
        <taxon>Pezizomycotina</taxon>
        <taxon>Sordariomycetes</taxon>
        <taxon>Sordariomycetidae</taxon>
        <taxon>Diaporthales</taxon>
        <taxon>Schizoparmaceae</taxon>
        <taxon>Coniella</taxon>
    </lineage>
</organism>
<dbReference type="InterPro" id="IPR011947">
    <property type="entry name" value="FCP1_euk"/>
</dbReference>
<dbReference type="GO" id="GO:0005634">
    <property type="term" value="C:nucleus"/>
    <property type="evidence" value="ECO:0007669"/>
    <property type="project" value="UniProtKB-SubCell"/>
</dbReference>
<feature type="compositionally biased region" description="Acidic residues" evidence="7">
    <location>
        <begin position="630"/>
        <end position="647"/>
    </location>
</feature>
<dbReference type="SMART" id="SM00577">
    <property type="entry name" value="CPDc"/>
    <property type="match status" value="1"/>
</dbReference>
<dbReference type="InterPro" id="IPR004274">
    <property type="entry name" value="FCP1_dom"/>
</dbReference>
<evidence type="ECO:0000256" key="1">
    <source>
        <dbReference type="ARBA" id="ARBA00004123"/>
    </source>
</evidence>
<dbReference type="PROSITE" id="PS50969">
    <property type="entry name" value="FCP1"/>
    <property type="match status" value="1"/>
</dbReference>
<dbReference type="InParanoid" id="A0A2T3A3Z6"/>
<feature type="non-terminal residue" evidence="10">
    <location>
        <position position="823"/>
    </location>
</feature>
<name>A0A2T3A3Z6_9PEZI</name>
<feature type="region of interest" description="Disordered" evidence="7">
    <location>
        <begin position="602"/>
        <end position="823"/>
    </location>
</feature>
<protein>
    <recommendedName>
        <fullName evidence="6">RNA polymerase II subunit A C-terminal domain phosphatase</fullName>
        <ecNumber evidence="6">3.1.3.16</ecNumber>
    </recommendedName>
</protein>
<dbReference type="SUPFAM" id="SSF52113">
    <property type="entry name" value="BRCT domain"/>
    <property type="match status" value="1"/>
</dbReference>
<reference evidence="10 11" key="1">
    <citation type="journal article" date="2018" name="Mycol. Prog.">
        <title>Coniella lustricola, a new species from submerged detritus.</title>
        <authorList>
            <person name="Raudabaugh D.B."/>
            <person name="Iturriaga T."/>
            <person name="Carver A."/>
            <person name="Mondo S."/>
            <person name="Pangilinan J."/>
            <person name="Lipzen A."/>
            <person name="He G."/>
            <person name="Amirebrahimi M."/>
            <person name="Grigoriev I.V."/>
            <person name="Miller A.N."/>
        </authorList>
    </citation>
    <scope>NUCLEOTIDE SEQUENCE [LARGE SCALE GENOMIC DNA]</scope>
    <source>
        <strain evidence="10 11">B22-T-1</strain>
    </source>
</reference>
<comment type="function">
    <text evidence="6">This promotes the activity of RNA polymerase II.</text>
</comment>
<evidence type="ECO:0000256" key="5">
    <source>
        <dbReference type="ARBA" id="ARBA00048336"/>
    </source>
</evidence>
<evidence type="ECO:0000259" key="8">
    <source>
        <dbReference type="PROSITE" id="PS50172"/>
    </source>
</evidence>
<dbReference type="InterPro" id="IPR023214">
    <property type="entry name" value="HAD_sf"/>
</dbReference>
<evidence type="ECO:0000256" key="4">
    <source>
        <dbReference type="ARBA" id="ARBA00047761"/>
    </source>
</evidence>
<dbReference type="Gene3D" id="3.40.50.1000">
    <property type="entry name" value="HAD superfamily/HAD-like"/>
    <property type="match status" value="1"/>
</dbReference>
<dbReference type="Pfam" id="PF03031">
    <property type="entry name" value="NIF"/>
    <property type="match status" value="1"/>
</dbReference>
<dbReference type="PANTHER" id="PTHR23081">
    <property type="entry name" value="RNA POLYMERASE II CTD PHOSPHATASE"/>
    <property type="match status" value="1"/>
</dbReference>
<evidence type="ECO:0000313" key="10">
    <source>
        <dbReference type="EMBL" id="PSR82425.1"/>
    </source>
</evidence>
<comment type="catalytic activity">
    <reaction evidence="5 6">
        <text>O-phospho-L-threonyl-[protein] + H2O = L-threonyl-[protein] + phosphate</text>
        <dbReference type="Rhea" id="RHEA:47004"/>
        <dbReference type="Rhea" id="RHEA-COMP:11060"/>
        <dbReference type="Rhea" id="RHEA-COMP:11605"/>
        <dbReference type="ChEBI" id="CHEBI:15377"/>
        <dbReference type="ChEBI" id="CHEBI:30013"/>
        <dbReference type="ChEBI" id="CHEBI:43474"/>
        <dbReference type="ChEBI" id="CHEBI:61977"/>
        <dbReference type="EC" id="3.1.3.16"/>
    </reaction>
</comment>
<dbReference type="STRING" id="2025994.A0A2T3A3Z6"/>
<dbReference type="SUPFAM" id="SSF56784">
    <property type="entry name" value="HAD-like"/>
    <property type="match status" value="1"/>
</dbReference>
<evidence type="ECO:0000259" key="9">
    <source>
        <dbReference type="PROSITE" id="PS50969"/>
    </source>
</evidence>
<feature type="compositionally biased region" description="Polar residues" evidence="7">
    <location>
        <begin position="738"/>
        <end position="749"/>
    </location>
</feature>
<dbReference type="Gene3D" id="1.10.287.10">
    <property type="entry name" value="S15/NS1, RNA-binding"/>
    <property type="match status" value="1"/>
</dbReference>
<dbReference type="InterPro" id="IPR036420">
    <property type="entry name" value="BRCT_dom_sf"/>
</dbReference>
<dbReference type="AlphaFoldDB" id="A0A2T3A3Z6"/>
<evidence type="ECO:0000313" key="11">
    <source>
        <dbReference type="Proteomes" id="UP000241462"/>
    </source>
</evidence>
<dbReference type="EMBL" id="KZ678478">
    <property type="protein sequence ID" value="PSR82425.1"/>
    <property type="molecule type" value="Genomic_DNA"/>
</dbReference>
<dbReference type="SMART" id="SM00292">
    <property type="entry name" value="BRCT"/>
    <property type="match status" value="1"/>
</dbReference>
<feature type="compositionally biased region" description="Polar residues" evidence="7">
    <location>
        <begin position="692"/>
        <end position="703"/>
    </location>
</feature>
<comment type="subcellular location">
    <subcellularLocation>
        <location evidence="1 6">Nucleus</location>
    </subcellularLocation>
</comment>
<dbReference type="CDD" id="cd07521">
    <property type="entry name" value="HAD_FCP1-like"/>
    <property type="match status" value="1"/>
</dbReference>
<dbReference type="PANTHER" id="PTHR23081:SF36">
    <property type="entry name" value="RNA POLYMERASE II SUBUNIT A C-TERMINAL DOMAIN PHOSPHATASE"/>
    <property type="match status" value="1"/>
</dbReference>
<gene>
    <name evidence="10" type="ORF">BD289DRAFT_343989</name>
</gene>
<comment type="catalytic activity">
    <reaction evidence="4 6">
        <text>O-phospho-L-seryl-[protein] + H2O = L-seryl-[protein] + phosphate</text>
        <dbReference type="Rhea" id="RHEA:20629"/>
        <dbReference type="Rhea" id="RHEA-COMP:9863"/>
        <dbReference type="Rhea" id="RHEA-COMP:11604"/>
        <dbReference type="ChEBI" id="CHEBI:15377"/>
        <dbReference type="ChEBI" id="CHEBI:29999"/>
        <dbReference type="ChEBI" id="CHEBI:43474"/>
        <dbReference type="ChEBI" id="CHEBI:83421"/>
        <dbReference type="EC" id="3.1.3.16"/>
    </reaction>
</comment>
<feature type="region of interest" description="Disordered" evidence="7">
    <location>
        <begin position="424"/>
        <end position="452"/>
    </location>
</feature>